<dbReference type="AlphaFoldDB" id="A0ABD1VUY2"/>
<accession>A0ABD1VUY2</accession>
<protein>
    <recommendedName>
        <fullName evidence="2">DUF4283 domain-containing protein</fullName>
    </recommendedName>
</protein>
<evidence type="ECO:0000259" key="2">
    <source>
        <dbReference type="Pfam" id="PF14111"/>
    </source>
</evidence>
<reference evidence="4" key="1">
    <citation type="submission" date="2024-07" db="EMBL/GenBank/DDBJ databases">
        <title>Two chromosome-level genome assemblies of Korean endemic species Abeliophyllum distichum and Forsythia ovata (Oleaceae).</title>
        <authorList>
            <person name="Jang H."/>
        </authorList>
    </citation>
    <scope>NUCLEOTIDE SEQUENCE [LARGE SCALE GENOMIC DNA]</scope>
</reference>
<dbReference type="Proteomes" id="UP001604336">
    <property type="component" value="Unassembled WGS sequence"/>
</dbReference>
<organism evidence="3 4">
    <name type="scientific">Abeliophyllum distichum</name>
    <dbReference type="NCBI Taxonomy" id="126358"/>
    <lineage>
        <taxon>Eukaryota</taxon>
        <taxon>Viridiplantae</taxon>
        <taxon>Streptophyta</taxon>
        <taxon>Embryophyta</taxon>
        <taxon>Tracheophyta</taxon>
        <taxon>Spermatophyta</taxon>
        <taxon>Magnoliopsida</taxon>
        <taxon>eudicotyledons</taxon>
        <taxon>Gunneridae</taxon>
        <taxon>Pentapetalae</taxon>
        <taxon>asterids</taxon>
        <taxon>lamiids</taxon>
        <taxon>Lamiales</taxon>
        <taxon>Oleaceae</taxon>
        <taxon>Forsythieae</taxon>
        <taxon>Abeliophyllum</taxon>
    </lineage>
</organism>
<feature type="region of interest" description="Disordered" evidence="1">
    <location>
        <begin position="1"/>
        <end position="41"/>
    </location>
</feature>
<dbReference type="InterPro" id="IPR040256">
    <property type="entry name" value="At4g02000-like"/>
</dbReference>
<feature type="region of interest" description="Disordered" evidence="1">
    <location>
        <begin position="368"/>
        <end position="500"/>
    </location>
</feature>
<feature type="compositionally biased region" description="Polar residues" evidence="1">
    <location>
        <begin position="437"/>
        <end position="454"/>
    </location>
</feature>
<feature type="compositionally biased region" description="Basic and acidic residues" evidence="1">
    <location>
        <begin position="477"/>
        <end position="487"/>
    </location>
</feature>
<dbReference type="PANTHER" id="PTHR31286">
    <property type="entry name" value="GLYCINE-RICH CELL WALL STRUCTURAL PROTEIN 1.8-LIKE"/>
    <property type="match status" value="1"/>
</dbReference>
<sequence length="500" mass="55508">MGKKSKGNAVAKKAPSVAQKAVHSQPVVAESSAGRDTPSLKEFWDGLCNDSPVRSPNNQVNQLDDCSLFPALPCKSAPKAGTENQPLKSPSISVTLGEFDTESDGFSEKNYPDKGVKKIVDNVPSPKETKAPWVSLFKDNRRPDESLTLQVFDKVPGRVDLEVNDADDLEMIWGYSLIGYFAGRFPGKKALLNLCGSWNVDYEYYTHSSGWLVFKFLDNASREKVLKGGPYFVFGRPLLLKIMPEYFQFDDDEISLMPVWVVLPELPLAFWNPKALGKVVSQVGKPISMDNLTSTRGRLSYARVLVEVDASKELIKSVQVGLLNGKVYDQRVVFEHEPKFCTICHTFGHSRTNCAIYDKTLEEEYHKTVQSEKSNVVPTDEPKSGTEQHTQAEIGTADPKSGKEQPPQAEIDLQGQTEGKDDGDDAFVLVDRKKKSTAFQKTKQQPRGKQPQTVSKEHSSRKGNELLSASTSKSRHLQQDDYSNKGKSDKRRGNALLASS</sequence>
<dbReference type="Pfam" id="PF14111">
    <property type="entry name" value="DUF4283"/>
    <property type="match status" value="1"/>
</dbReference>
<dbReference type="PANTHER" id="PTHR31286:SF168">
    <property type="entry name" value="DUF4283 DOMAIN-CONTAINING PROTEIN"/>
    <property type="match status" value="1"/>
</dbReference>
<evidence type="ECO:0000313" key="3">
    <source>
        <dbReference type="EMBL" id="KAL2540095.1"/>
    </source>
</evidence>
<evidence type="ECO:0000256" key="1">
    <source>
        <dbReference type="SAM" id="MobiDB-lite"/>
    </source>
</evidence>
<proteinExistence type="predicted"/>
<keyword evidence="4" id="KW-1185">Reference proteome</keyword>
<dbReference type="InterPro" id="IPR025558">
    <property type="entry name" value="DUF4283"/>
</dbReference>
<name>A0ABD1VUY2_9LAMI</name>
<evidence type="ECO:0000313" key="4">
    <source>
        <dbReference type="Proteomes" id="UP001604336"/>
    </source>
</evidence>
<gene>
    <name evidence="3" type="ORF">Adt_01073</name>
</gene>
<comment type="caution">
    <text evidence="3">The sequence shown here is derived from an EMBL/GenBank/DDBJ whole genome shotgun (WGS) entry which is preliminary data.</text>
</comment>
<dbReference type="EMBL" id="JBFOLK010000001">
    <property type="protein sequence ID" value="KAL2540095.1"/>
    <property type="molecule type" value="Genomic_DNA"/>
</dbReference>
<feature type="compositionally biased region" description="Basic and acidic residues" evidence="1">
    <location>
        <begin position="455"/>
        <end position="464"/>
    </location>
</feature>
<feature type="domain" description="DUF4283" evidence="2">
    <location>
        <begin position="173"/>
        <end position="250"/>
    </location>
</feature>